<protein>
    <submittedName>
        <fullName evidence="2">Uncharacterized protein</fullName>
    </submittedName>
</protein>
<evidence type="ECO:0000313" key="3">
    <source>
        <dbReference type="Proteomes" id="UP000016933"/>
    </source>
</evidence>
<feature type="region of interest" description="Disordered" evidence="1">
    <location>
        <begin position="69"/>
        <end position="91"/>
    </location>
</feature>
<sequence>MIAQIAYSDDLCLFPQGFHGTHGYPFVTMVTQRHRRLRHSLASLSHRLHVWEVVSSGPCSLWRLLKQKDRENGRASSRSCRSRNPARKSLS</sequence>
<dbReference type="AlphaFoldDB" id="N1PFV7"/>
<gene>
    <name evidence="2" type="ORF">DOTSEDRAFT_46273</name>
</gene>
<name>N1PFV7_DOTSN</name>
<reference evidence="2 3" key="2">
    <citation type="journal article" date="2012" name="PLoS Pathog.">
        <title>Diverse lifestyles and strategies of plant pathogenesis encoded in the genomes of eighteen Dothideomycetes fungi.</title>
        <authorList>
            <person name="Ohm R.A."/>
            <person name="Feau N."/>
            <person name="Henrissat B."/>
            <person name="Schoch C.L."/>
            <person name="Horwitz B.A."/>
            <person name="Barry K.W."/>
            <person name="Condon B.J."/>
            <person name="Copeland A.C."/>
            <person name="Dhillon B."/>
            <person name="Glaser F."/>
            <person name="Hesse C.N."/>
            <person name="Kosti I."/>
            <person name="LaButti K."/>
            <person name="Lindquist E.A."/>
            <person name="Lucas S."/>
            <person name="Salamov A.A."/>
            <person name="Bradshaw R.E."/>
            <person name="Ciuffetti L."/>
            <person name="Hamelin R.C."/>
            <person name="Kema G.H.J."/>
            <person name="Lawrence C."/>
            <person name="Scott J.A."/>
            <person name="Spatafora J.W."/>
            <person name="Turgeon B.G."/>
            <person name="de Wit P.J.G.M."/>
            <person name="Zhong S."/>
            <person name="Goodwin S.B."/>
            <person name="Grigoriev I.V."/>
        </authorList>
    </citation>
    <scope>NUCLEOTIDE SEQUENCE [LARGE SCALE GENOMIC DNA]</scope>
    <source>
        <strain evidence="3">NZE10 / CBS 128990</strain>
    </source>
</reference>
<keyword evidence="3" id="KW-1185">Reference proteome</keyword>
<proteinExistence type="predicted"/>
<feature type="compositionally biased region" description="Basic residues" evidence="1">
    <location>
        <begin position="80"/>
        <end position="91"/>
    </location>
</feature>
<dbReference type="Proteomes" id="UP000016933">
    <property type="component" value="Unassembled WGS sequence"/>
</dbReference>
<evidence type="ECO:0000313" key="2">
    <source>
        <dbReference type="EMBL" id="EME41232.1"/>
    </source>
</evidence>
<accession>N1PFV7</accession>
<organism evidence="2 3">
    <name type="scientific">Dothistroma septosporum (strain NZE10 / CBS 128990)</name>
    <name type="common">Red band needle blight fungus</name>
    <name type="synonym">Mycosphaerella pini</name>
    <dbReference type="NCBI Taxonomy" id="675120"/>
    <lineage>
        <taxon>Eukaryota</taxon>
        <taxon>Fungi</taxon>
        <taxon>Dikarya</taxon>
        <taxon>Ascomycota</taxon>
        <taxon>Pezizomycotina</taxon>
        <taxon>Dothideomycetes</taxon>
        <taxon>Dothideomycetidae</taxon>
        <taxon>Mycosphaerellales</taxon>
        <taxon>Mycosphaerellaceae</taxon>
        <taxon>Dothistroma</taxon>
    </lineage>
</organism>
<reference evidence="3" key="1">
    <citation type="journal article" date="2012" name="PLoS Genet.">
        <title>The genomes of the fungal plant pathogens Cladosporium fulvum and Dothistroma septosporum reveal adaptation to different hosts and lifestyles but also signatures of common ancestry.</title>
        <authorList>
            <person name="de Wit P.J.G.M."/>
            <person name="van der Burgt A."/>
            <person name="Oekmen B."/>
            <person name="Stergiopoulos I."/>
            <person name="Abd-Elsalam K.A."/>
            <person name="Aerts A.L."/>
            <person name="Bahkali A.H."/>
            <person name="Beenen H.G."/>
            <person name="Chettri P."/>
            <person name="Cox M.P."/>
            <person name="Datema E."/>
            <person name="de Vries R.P."/>
            <person name="Dhillon B."/>
            <person name="Ganley A.R."/>
            <person name="Griffiths S.A."/>
            <person name="Guo Y."/>
            <person name="Hamelin R.C."/>
            <person name="Henrissat B."/>
            <person name="Kabir M.S."/>
            <person name="Jashni M.K."/>
            <person name="Kema G."/>
            <person name="Klaubauf S."/>
            <person name="Lapidus A."/>
            <person name="Levasseur A."/>
            <person name="Lindquist E."/>
            <person name="Mehrabi R."/>
            <person name="Ohm R.A."/>
            <person name="Owen T.J."/>
            <person name="Salamov A."/>
            <person name="Schwelm A."/>
            <person name="Schijlen E."/>
            <person name="Sun H."/>
            <person name="van den Burg H.A."/>
            <person name="van Ham R.C.H.J."/>
            <person name="Zhang S."/>
            <person name="Goodwin S.B."/>
            <person name="Grigoriev I.V."/>
            <person name="Collemare J."/>
            <person name="Bradshaw R.E."/>
        </authorList>
    </citation>
    <scope>NUCLEOTIDE SEQUENCE [LARGE SCALE GENOMIC DNA]</scope>
    <source>
        <strain evidence="3">NZE10 / CBS 128990</strain>
    </source>
</reference>
<dbReference type="HOGENOM" id="CLU_2427016_0_0_1"/>
<dbReference type="EMBL" id="KB446542">
    <property type="protein sequence ID" value="EME41232.1"/>
    <property type="molecule type" value="Genomic_DNA"/>
</dbReference>
<evidence type="ECO:0000256" key="1">
    <source>
        <dbReference type="SAM" id="MobiDB-lite"/>
    </source>
</evidence>